<dbReference type="SUPFAM" id="SSF53474">
    <property type="entry name" value="alpha/beta-Hydrolases"/>
    <property type="match status" value="1"/>
</dbReference>
<dbReference type="PANTHER" id="PTHR48081">
    <property type="entry name" value="AB HYDROLASE SUPERFAMILY PROTEIN C4A8.06C"/>
    <property type="match status" value="1"/>
</dbReference>
<dbReference type="Pfam" id="PF07859">
    <property type="entry name" value="Abhydrolase_3"/>
    <property type="match status" value="1"/>
</dbReference>
<dbReference type="Gene3D" id="3.40.50.1820">
    <property type="entry name" value="alpha/beta hydrolase"/>
    <property type="match status" value="1"/>
</dbReference>
<gene>
    <name evidence="3" type="ORF">NW768_003220</name>
</gene>
<keyword evidence="4" id="KW-1185">Reference proteome</keyword>
<dbReference type="InterPro" id="IPR050300">
    <property type="entry name" value="GDXG_lipolytic_enzyme"/>
</dbReference>
<sequence>MLTVEEIRALGDVHPEFEPVSHPLLVSNTRIINKNQIIRAHNPMLNGWDMNTELESFREMMAQLRQIQHKLDPDTLTYQMQDFKIPLRDGFEVNARSHTPKSDASSDGRPGLIVFHGGGFVTGDLETEAGLCAEFTKLGGVAINVDYRHAPEHVFPQAINDAFDATIWASKNVEKLGINPSKGFIVGGTSSGADISLAVSHLYHDAKNEPRLTGVYAPITSGVNDQTVPEKYKDHFISMEQCAKAPVFSAESMKFVHSKYKPDMKSHLAFPVAFPSHAGLPKTYFQACGLDPVRDCSIVLEQVYKDAGVLTKIDIYPGLPHAFWAVFPELEISQKRERDAIKGLEWLLE</sequence>
<proteinExistence type="predicted"/>
<comment type="caution">
    <text evidence="3">The sequence shown here is derived from an EMBL/GenBank/DDBJ whole genome shotgun (WGS) entry which is preliminary data.</text>
</comment>
<evidence type="ECO:0000313" key="3">
    <source>
        <dbReference type="EMBL" id="KAJ4137632.1"/>
    </source>
</evidence>
<dbReference type="Proteomes" id="UP001152024">
    <property type="component" value="Unassembled WGS sequence"/>
</dbReference>
<dbReference type="InterPro" id="IPR029058">
    <property type="entry name" value="AB_hydrolase_fold"/>
</dbReference>
<reference evidence="3" key="1">
    <citation type="submission" date="2022-09" db="EMBL/GenBank/DDBJ databases">
        <title>Fusarium specimens isolated from Avocado Roots.</title>
        <authorList>
            <person name="Stajich J."/>
            <person name="Roper C."/>
            <person name="Heimlech-Rivalta G."/>
        </authorList>
    </citation>
    <scope>NUCLEOTIDE SEQUENCE</scope>
    <source>
        <strain evidence="3">CF00095</strain>
    </source>
</reference>
<accession>A0ABQ8RLI0</accession>
<dbReference type="InterPro" id="IPR013094">
    <property type="entry name" value="AB_hydrolase_3"/>
</dbReference>
<keyword evidence="1" id="KW-0378">Hydrolase</keyword>
<name>A0ABQ8RLI0_FUSEQ</name>
<evidence type="ECO:0000313" key="4">
    <source>
        <dbReference type="Proteomes" id="UP001152024"/>
    </source>
</evidence>
<protein>
    <recommendedName>
        <fullName evidence="2">Alpha/beta hydrolase fold-3 domain-containing protein</fullName>
    </recommendedName>
</protein>
<evidence type="ECO:0000259" key="2">
    <source>
        <dbReference type="Pfam" id="PF07859"/>
    </source>
</evidence>
<dbReference type="EMBL" id="JAOQBH010000004">
    <property type="protein sequence ID" value="KAJ4137632.1"/>
    <property type="molecule type" value="Genomic_DNA"/>
</dbReference>
<feature type="domain" description="Alpha/beta hydrolase fold-3" evidence="2">
    <location>
        <begin position="112"/>
        <end position="324"/>
    </location>
</feature>
<organism evidence="3 4">
    <name type="scientific">Fusarium equiseti</name>
    <name type="common">Fusarium scirpi</name>
    <dbReference type="NCBI Taxonomy" id="61235"/>
    <lineage>
        <taxon>Eukaryota</taxon>
        <taxon>Fungi</taxon>
        <taxon>Dikarya</taxon>
        <taxon>Ascomycota</taxon>
        <taxon>Pezizomycotina</taxon>
        <taxon>Sordariomycetes</taxon>
        <taxon>Hypocreomycetidae</taxon>
        <taxon>Hypocreales</taxon>
        <taxon>Nectriaceae</taxon>
        <taxon>Fusarium</taxon>
        <taxon>Fusarium incarnatum-equiseti species complex</taxon>
    </lineage>
</organism>
<evidence type="ECO:0000256" key="1">
    <source>
        <dbReference type="ARBA" id="ARBA00022801"/>
    </source>
</evidence>
<dbReference type="PANTHER" id="PTHR48081:SF8">
    <property type="entry name" value="ALPHA_BETA HYDROLASE FOLD-3 DOMAIN-CONTAINING PROTEIN-RELATED"/>
    <property type="match status" value="1"/>
</dbReference>